<protein>
    <submittedName>
        <fullName evidence="2">Tetratricopeptide repeat protein</fullName>
    </submittedName>
</protein>
<dbReference type="InterPro" id="IPR011717">
    <property type="entry name" value="TPR-4"/>
</dbReference>
<dbReference type="GO" id="GO:0042802">
    <property type="term" value="F:identical protein binding"/>
    <property type="evidence" value="ECO:0007669"/>
    <property type="project" value="InterPro"/>
</dbReference>
<name>A0A420WJA0_9PROT</name>
<evidence type="ECO:0000313" key="3">
    <source>
        <dbReference type="Proteomes" id="UP000282211"/>
    </source>
</evidence>
<dbReference type="OrthoDB" id="9766710at2"/>
<dbReference type="RefSeq" id="WP_121098808.1">
    <property type="nucleotide sequence ID" value="NZ_RBII01000001.1"/>
</dbReference>
<feature type="repeat" description="TPR" evidence="1">
    <location>
        <begin position="524"/>
        <end position="557"/>
    </location>
</feature>
<organism evidence="2 3">
    <name type="scientific">Litorimonas taeanensis</name>
    <dbReference type="NCBI Taxonomy" id="568099"/>
    <lineage>
        <taxon>Bacteria</taxon>
        <taxon>Pseudomonadati</taxon>
        <taxon>Pseudomonadota</taxon>
        <taxon>Alphaproteobacteria</taxon>
        <taxon>Maricaulales</taxon>
        <taxon>Robiginitomaculaceae</taxon>
    </lineage>
</organism>
<dbReference type="EMBL" id="RBII01000001">
    <property type="protein sequence ID" value="RKQ70995.1"/>
    <property type="molecule type" value="Genomic_DNA"/>
</dbReference>
<evidence type="ECO:0000256" key="1">
    <source>
        <dbReference type="PROSITE-ProRule" id="PRU00339"/>
    </source>
</evidence>
<dbReference type="SUPFAM" id="SSF48452">
    <property type="entry name" value="TPR-like"/>
    <property type="match status" value="2"/>
</dbReference>
<gene>
    <name evidence="2" type="ORF">DES40_0303</name>
</gene>
<dbReference type="Pfam" id="PF07721">
    <property type="entry name" value="TPR_4"/>
    <property type="match status" value="1"/>
</dbReference>
<comment type="caution">
    <text evidence="2">The sequence shown here is derived from an EMBL/GenBank/DDBJ whole genome shotgun (WGS) entry which is preliminary data.</text>
</comment>
<dbReference type="Pfam" id="PF13414">
    <property type="entry name" value="TPR_11"/>
    <property type="match status" value="1"/>
</dbReference>
<dbReference type="PANTHER" id="PTHR12558:SF13">
    <property type="entry name" value="CELL DIVISION CYCLE PROTEIN 27 HOMOLOG"/>
    <property type="match status" value="1"/>
</dbReference>
<keyword evidence="1" id="KW-0802">TPR repeat</keyword>
<accession>A0A420WJA0</accession>
<feature type="repeat" description="TPR" evidence="1">
    <location>
        <begin position="490"/>
        <end position="523"/>
    </location>
</feature>
<dbReference type="PROSITE" id="PS50005">
    <property type="entry name" value="TPR"/>
    <property type="match status" value="3"/>
</dbReference>
<sequence>MTYRFSAILLKSVAVIALTAVSYSGLSFNSMAEGRPSESVLDTPADAELLGDYLAGTYANLLEDAQARSEYFTKAYKASPSDVRLGRRAITAAVTAGDFDLATKLSKELYKTEKNESMALTVLAIDAFARGRHKQARKYLKPDTADISMGIVMAFTQGWNEVALGNEDKAKEIFEGQKARAYFGDLGALQIAKMAALSEDYETAAPLFEALREPTQAIMESTLSSIRFYAASGQIEKAAEIANAYVDDANIESGPITTYAKALKAGRSIDKPLKPNQQLSLSLTDPAYEFFLRNRAADAAEVYLRFALQVDSKNEKAQLWLARLLEETDRADNAMAIYQSFADSSPYIISARLSEANIYFDRDEDDKALKVLEDVNAKHETFVTREALGRARFIREKFAEALPIYTAIIESMSDEELAKNTQPLYLRGIGYERTEQWKKAEDDFLRVLEIEPDNSDALNYLGYTWVDRGENLTEAFDMIRKAVALEPDSGAIIDSLGWAHFKLGEYKEAKVQLEKAVELSPSSATIIDHLGDVYWKLGRYREAGYQWERALIYDPTDEERTRIQQKLETGLPSVSSAQ</sequence>
<dbReference type="Gene3D" id="1.25.40.10">
    <property type="entry name" value="Tetratricopeptide repeat domain"/>
    <property type="match status" value="2"/>
</dbReference>
<dbReference type="InParanoid" id="A0A420WJA0"/>
<dbReference type="PANTHER" id="PTHR12558">
    <property type="entry name" value="CELL DIVISION CYCLE 16,23,27"/>
    <property type="match status" value="1"/>
</dbReference>
<evidence type="ECO:0000313" key="2">
    <source>
        <dbReference type="EMBL" id="RKQ70995.1"/>
    </source>
</evidence>
<proteinExistence type="predicted"/>
<dbReference type="SMART" id="SM00028">
    <property type="entry name" value="TPR"/>
    <property type="match status" value="5"/>
</dbReference>
<reference evidence="2 3" key="1">
    <citation type="submission" date="2018-10" db="EMBL/GenBank/DDBJ databases">
        <title>Genomic Encyclopedia of Type Strains, Phase IV (KMG-IV): sequencing the most valuable type-strain genomes for metagenomic binning, comparative biology and taxonomic classification.</title>
        <authorList>
            <person name="Goeker M."/>
        </authorList>
    </citation>
    <scope>NUCLEOTIDE SEQUENCE [LARGE SCALE GENOMIC DNA]</scope>
    <source>
        <strain evidence="2 3">DSM 22008</strain>
    </source>
</reference>
<dbReference type="Proteomes" id="UP000282211">
    <property type="component" value="Unassembled WGS sequence"/>
</dbReference>
<keyword evidence="3" id="KW-1185">Reference proteome</keyword>
<dbReference type="InterPro" id="IPR019734">
    <property type="entry name" value="TPR_rpt"/>
</dbReference>
<dbReference type="Pfam" id="PF13432">
    <property type="entry name" value="TPR_16"/>
    <property type="match status" value="2"/>
</dbReference>
<feature type="repeat" description="TPR" evidence="1">
    <location>
        <begin position="421"/>
        <end position="454"/>
    </location>
</feature>
<dbReference type="AlphaFoldDB" id="A0A420WJA0"/>
<dbReference type="InterPro" id="IPR011990">
    <property type="entry name" value="TPR-like_helical_dom_sf"/>
</dbReference>